<evidence type="ECO:0000313" key="2">
    <source>
        <dbReference type="EMBL" id="RON23320.1"/>
    </source>
</evidence>
<gene>
    <name evidence="2" type="ORF">BK660_06560</name>
</gene>
<feature type="transmembrane region" description="Helical" evidence="1">
    <location>
        <begin position="771"/>
        <end position="790"/>
    </location>
</feature>
<name>A0A423ICV8_9PSED</name>
<keyword evidence="1" id="KW-0472">Membrane</keyword>
<feature type="transmembrane region" description="Helical" evidence="1">
    <location>
        <begin position="469"/>
        <end position="488"/>
    </location>
</feature>
<feature type="transmembrane region" description="Helical" evidence="1">
    <location>
        <begin position="437"/>
        <end position="457"/>
    </location>
</feature>
<reference evidence="2 3" key="1">
    <citation type="submission" date="2016-10" db="EMBL/GenBank/DDBJ databases">
        <title>Comparative genome analysis of multiple Pseudomonas spp. focuses on biocontrol and plant growth promoting traits.</title>
        <authorList>
            <person name="Tao X.-Y."/>
            <person name="Taylor C.G."/>
        </authorList>
    </citation>
    <scope>NUCLEOTIDE SEQUENCE [LARGE SCALE GENOMIC DNA]</scope>
    <source>
        <strain evidence="2 3">38D7</strain>
    </source>
</reference>
<evidence type="ECO:0000256" key="1">
    <source>
        <dbReference type="SAM" id="Phobius"/>
    </source>
</evidence>
<dbReference type="EMBL" id="MOBK01000002">
    <property type="protein sequence ID" value="RON23320.1"/>
    <property type="molecule type" value="Genomic_DNA"/>
</dbReference>
<comment type="caution">
    <text evidence="2">The sequence shown here is derived from an EMBL/GenBank/DDBJ whole genome shotgun (WGS) entry which is preliminary data.</text>
</comment>
<evidence type="ECO:0008006" key="4">
    <source>
        <dbReference type="Google" id="ProtNLM"/>
    </source>
</evidence>
<evidence type="ECO:0000313" key="3">
    <source>
        <dbReference type="Proteomes" id="UP000285636"/>
    </source>
</evidence>
<feature type="transmembrane region" description="Helical" evidence="1">
    <location>
        <begin position="157"/>
        <end position="174"/>
    </location>
</feature>
<accession>A0A423ICV8</accession>
<feature type="transmembrane region" description="Helical" evidence="1">
    <location>
        <begin position="186"/>
        <end position="204"/>
    </location>
</feature>
<keyword evidence="1" id="KW-0812">Transmembrane</keyword>
<feature type="transmembrane region" description="Helical" evidence="1">
    <location>
        <begin position="369"/>
        <end position="388"/>
    </location>
</feature>
<feature type="transmembrane region" description="Helical" evidence="1">
    <location>
        <begin position="216"/>
        <end position="247"/>
    </location>
</feature>
<sequence length="807" mass="89578">MASLLKRLPISRRVLEACAIALVLILAAFPDVVFNHASLRLTDQVYAAVSGIPLRPFYPIPNSIGWWAGYNDNGGAIYQSEPMIEFMVHAIKTGESPYWNPYSAAGALGPEALVDQKFSAITLVNAILGGGSLVFNVVILMALYFGVFFTYRIVREILGLSPAAATAASVFYLLNGYITANLGSNVTQSYFYVPVCIYTALMFIERASVFRWSMAVFAFALFFSCTFMPTTITSLIAIGIIVGGFLIGHVQSGRYSIRLGLTLILMLGMSLLAAVLLLAPLYFPLMENLRSIGTLEDYSKRNFSSLRFPNAVASFFSSSHFFESYNAAEPNAVSFEGTGLSFTGNTVFHSGVIAIGLAGCAIAKRFSRFKWLVVLCQASCAFVVVRLFDPIWIQVVFSKLPIIGNIGSQYWWPVIMFPMVVLIGVGVNNLQFKNFRMWPSVVLMFVGVCALVKIYYMFGLQSPRLDYKIGALMSIVMLVVLIGILLVVHKWWFNTQVAYSLLLIVIVVMFAELLVSGKMIRFQRNDLFNNMPPALQYVKNHIGVYRTLNFGQSGLYPELGSAFNIQEMTTLNQGGLPAYRDFFYSSIDLESSQRLGAHPGAPLGSFPSLISIRDLPERNSFDWKSIDFIGVKYLLLPSSYTAYQEKLKGLGFNEVYRDLATVVIENRNVAPRVFSVSAMAGGDKEEAVLSEDYRKHLVPASIDTYRNAEVVISGEVEQESLVVLTDNWHANWAAVLNGKKVPIIKVNKAFRGVVVPAGKYIIRMEYQPRTLPWAIAASLSTLLLLMILIARRKHLDPLVHRRLGLAQ</sequence>
<protein>
    <recommendedName>
        <fullName evidence="4">YfhO family protein</fullName>
    </recommendedName>
</protein>
<organism evidence="2 3">
    <name type="scientific">Pseudomonas brassicacearum</name>
    <dbReference type="NCBI Taxonomy" id="930166"/>
    <lineage>
        <taxon>Bacteria</taxon>
        <taxon>Pseudomonadati</taxon>
        <taxon>Pseudomonadota</taxon>
        <taxon>Gammaproteobacteria</taxon>
        <taxon>Pseudomonadales</taxon>
        <taxon>Pseudomonadaceae</taxon>
        <taxon>Pseudomonas</taxon>
    </lineage>
</organism>
<feature type="transmembrane region" description="Helical" evidence="1">
    <location>
        <begin position="259"/>
        <end position="283"/>
    </location>
</feature>
<proteinExistence type="predicted"/>
<feature type="transmembrane region" description="Helical" evidence="1">
    <location>
        <begin position="497"/>
        <end position="515"/>
    </location>
</feature>
<feature type="transmembrane region" description="Helical" evidence="1">
    <location>
        <begin position="410"/>
        <end position="430"/>
    </location>
</feature>
<dbReference type="Proteomes" id="UP000285636">
    <property type="component" value="Unassembled WGS sequence"/>
</dbReference>
<dbReference type="AlphaFoldDB" id="A0A423ICV8"/>
<keyword evidence="1" id="KW-1133">Transmembrane helix</keyword>
<feature type="transmembrane region" description="Helical" evidence="1">
    <location>
        <begin position="118"/>
        <end position="145"/>
    </location>
</feature>